<protein>
    <submittedName>
        <fullName evidence="1">Uncharacterized protein</fullName>
    </submittedName>
</protein>
<dbReference type="EMBL" id="MU266328">
    <property type="protein sequence ID" value="KAH7931148.1"/>
    <property type="molecule type" value="Genomic_DNA"/>
</dbReference>
<gene>
    <name evidence="1" type="ORF">BV22DRAFT_1027908</name>
</gene>
<organism evidence="1 2">
    <name type="scientific">Leucogyrophana mollusca</name>
    <dbReference type="NCBI Taxonomy" id="85980"/>
    <lineage>
        <taxon>Eukaryota</taxon>
        <taxon>Fungi</taxon>
        <taxon>Dikarya</taxon>
        <taxon>Basidiomycota</taxon>
        <taxon>Agaricomycotina</taxon>
        <taxon>Agaricomycetes</taxon>
        <taxon>Agaricomycetidae</taxon>
        <taxon>Boletales</taxon>
        <taxon>Boletales incertae sedis</taxon>
        <taxon>Leucogyrophana</taxon>
    </lineage>
</organism>
<evidence type="ECO:0000313" key="1">
    <source>
        <dbReference type="EMBL" id="KAH7931148.1"/>
    </source>
</evidence>
<comment type="caution">
    <text evidence="1">The sequence shown here is derived from an EMBL/GenBank/DDBJ whole genome shotgun (WGS) entry which is preliminary data.</text>
</comment>
<proteinExistence type="predicted"/>
<evidence type="ECO:0000313" key="2">
    <source>
        <dbReference type="Proteomes" id="UP000790709"/>
    </source>
</evidence>
<accession>A0ACB8C1L1</accession>
<keyword evidence="2" id="KW-1185">Reference proteome</keyword>
<name>A0ACB8C1L1_9AGAM</name>
<dbReference type="Proteomes" id="UP000790709">
    <property type="component" value="Unassembled WGS sequence"/>
</dbReference>
<sequence length="345" mass="36594">MRRKVLAHLGQSHHHIVPFVFLYLTLLHKHIWIIPFLLVQFTAQPASAQVLINGQVFTQGLAIVDSPAPNSNAQAGNNLVIAIDVSGDGRLSQAAQVPGSTLATRFQELQIYLISQDNNFNATVSTGPGLLTQESGSTVKHLTWIVPQCTPAGQYNLTFYENSVINNQAYYSITPIPVEITSSSEQCTSPNQLLPIPQSSSPPPQSPWLASMCSSSSAAACTTVTVYTNPASASQIASKTYNSGSPITHSSVPSVVTVTVEEASPTTVTVVMSSVATLTETLSGLVVTTTLTFEATTTVVMEPSSSGGFVGYIPVNAATPKLSVHIYLALVAVVVSTSLRMLHRL</sequence>
<reference evidence="1" key="1">
    <citation type="journal article" date="2021" name="New Phytol.">
        <title>Evolutionary innovations through gain and loss of genes in the ectomycorrhizal Boletales.</title>
        <authorList>
            <person name="Wu G."/>
            <person name="Miyauchi S."/>
            <person name="Morin E."/>
            <person name="Kuo A."/>
            <person name="Drula E."/>
            <person name="Varga T."/>
            <person name="Kohler A."/>
            <person name="Feng B."/>
            <person name="Cao Y."/>
            <person name="Lipzen A."/>
            <person name="Daum C."/>
            <person name="Hundley H."/>
            <person name="Pangilinan J."/>
            <person name="Johnson J."/>
            <person name="Barry K."/>
            <person name="LaButti K."/>
            <person name="Ng V."/>
            <person name="Ahrendt S."/>
            <person name="Min B."/>
            <person name="Choi I.G."/>
            <person name="Park H."/>
            <person name="Plett J.M."/>
            <person name="Magnuson J."/>
            <person name="Spatafora J.W."/>
            <person name="Nagy L.G."/>
            <person name="Henrissat B."/>
            <person name="Grigoriev I.V."/>
            <person name="Yang Z.L."/>
            <person name="Xu J."/>
            <person name="Martin F.M."/>
        </authorList>
    </citation>
    <scope>NUCLEOTIDE SEQUENCE</scope>
    <source>
        <strain evidence="1">KUC20120723A-06</strain>
    </source>
</reference>